<dbReference type="PANTHER" id="PTHR46564">
    <property type="entry name" value="TRANSPOSASE"/>
    <property type="match status" value="1"/>
</dbReference>
<evidence type="ECO:0000259" key="1">
    <source>
        <dbReference type="Pfam" id="PF13358"/>
    </source>
</evidence>
<dbReference type="InParanoid" id="A0A0C3P6Z5"/>
<dbReference type="GO" id="GO:0003676">
    <property type="term" value="F:nucleic acid binding"/>
    <property type="evidence" value="ECO:0007669"/>
    <property type="project" value="InterPro"/>
</dbReference>
<gene>
    <name evidence="2" type="ORF">M404DRAFT_52192</name>
</gene>
<dbReference type="InterPro" id="IPR038717">
    <property type="entry name" value="Tc1-like_DDE_dom"/>
</dbReference>
<reference evidence="3" key="2">
    <citation type="submission" date="2015-01" db="EMBL/GenBank/DDBJ databases">
        <title>Evolutionary Origins and Diversification of the Mycorrhizal Mutualists.</title>
        <authorList>
            <consortium name="DOE Joint Genome Institute"/>
            <consortium name="Mycorrhizal Genomics Consortium"/>
            <person name="Kohler A."/>
            <person name="Kuo A."/>
            <person name="Nagy L.G."/>
            <person name="Floudas D."/>
            <person name="Copeland A."/>
            <person name="Barry K.W."/>
            <person name="Cichocki N."/>
            <person name="Veneault-Fourrey C."/>
            <person name="LaButti K."/>
            <person name="Lindquist E.A."/>
            <person name="Lipzen A."/>
            <person name="Lundell T."/>
            <person name="Morin E."/>
            <person name="Murat C."/>
            <person name="Riley R."/>
            <person name="Ohm R."/>
            <person name="Sun H."/>
            <person name="Tunlid A."/>
            <person name="Henrissat B."/>
            <person name="Grigoriev I.V."/>
            <person name="Hibbett D.S."/>
            <person name="Martin F."/>
        </authorList>
    </citation>
    <scope>NUCLEOTIDE SEQUENCE [LARGE SCALE GENOMIC DNA]</scope>
    <source>
        <strain evidence="3">Marx 270</strain>
    </source>
</reference>
<dbReference type="AlphaFoldDB" id="A0A0C3P6Z5"/>
<dbReference type="HOGENOM" id="CLU_056788_11_0_1"/>
<dbReference type="PANTHER" id="PTHR46564:SF1">
    <property type="entry name" value="TRANSPOSASE"/>
    <property type="match status" value="1"/>
</dbReference>
<dbReference type="Proteomes" id="UP000054217">
    <property type="component" value="Unassembled WGS sequence"/>
</dbReference>
<accession>A0A0C3P6Z5</accession>
<reference evidence="2 3" key="1">
    <citation type="submission" date="2014-04" db="EMBL/GenBank/DDBJ databases">
        <authorList>
            <consortium name="DOE Joint Genome Institute"/>
            <person name="Kuo A."/>
            <person name="Kohler A."/>
            <person name="Costa M.D."/>
            <person name="Nagy L.G."/>
            <person name="Floudas D."/>
            <person name="Copeland A."/>
            <person name="Barry K.W."/>
            <person name="Cichocki N."/>
            <person name="Veneault-Fourrey C."/>
            <person name="LaButti K."/>
            <person name="Lindquist E.A."/>
            <person name="Lipzen A."/>
            <person name="Lundell T."/>
            <person name="Morin E."/>
            <person name="Murat C."/>
            <person name="Sun H."/>
            <person name="Tunlid A."/>
            <person name="Henrissat B."/>
            <person name="Grigoriev I.V."/>
            <person name="Hibbett D.S."/>
            <person name="Martin F."/>
            <person name="Nordberg H.P."/>
            <person name="Cantor M.N."/>
            <person name="Hua S.X."/>
        </authorList>
    </citation>
    <scope>NUCLEOTIDE SEQUENCE [LARGE SCALE GENOMIC DNA]</scope>
    <source>
        <strain evidence="2 3">Marx 270</strain>
    </source>
</reference>
<organism evidence="2 3">
    <name type="scientific">Pisolithus tinctorius Marx 270</name>
    <dbReference type="NCBI Taxonomy" id="870435"/>
    <lineage>
        <taxon>Eukaryota</taxon>
        <taxon>Fungi</taxon>
        <taxon>Dikarya</taxon>
        <taxon>Basidiomycota</taxon>
        <taxon>Agaricomycotina</taxon>
        <taxon>Agaricomycetes</taxon>
        <taxon>Agaricomycetidae</taxon>
        <taxon>Boletales</taxon>
        <taxon>Sclerodermatineae</taxon>
        <taxon>Pisolithaceae</taxon>
        <taxon>Pisolithus</taxon>
    </lineage>
</organism>
<protein>
    <recommendedName>
        <fullName evidence="1">Tc1-like transposase DDE domain-containing protein</fullName>
    </recommendedName>
</protein>
<name>A0A0C3P6Z5_PISTI</name>
<dbReference type="STRING" id="870435.A0A0C3P6Z5"/>
<dbReference type="Gene3D" id="3.30.420.10">
    <property type="entry name" value="Ribonuclease H-like superfamily/Ribonuclease H"/>
    <property type="match status" value="1"/>
</dbReference>
<evidence type="ECO:0000313" key="3">
    <source>
        <dbReference type="Proteomes" id="UP000054217"/>
    </source>
</evidence>
<dbReference type="Pfam" id="PF13358">
    <property type="entry name" value="DDE_3"/>
    <property type="match status" value="1"/>
</dbReference>
<dbReference type="EMBL" id="KN831955">
    <property type="protein sequence ID" value="KIO09140.1"/>
    <property type="molecule type" value="Genomic_DNA"/>
</dbReference>
<dbReference type="OrthoDB" id="2266637at2759"/>
<feature type="non-terminal residue" evidence="2">
    <location>
        <position position="1"/>
    </location>
</feature>
<keyword evidence="3" id="KW-1185">Reference proteome</keyword>
<feature type="non-terminal residue" evidence="2">
    <location>
        <position position="139"/>
    </location>
</feature>
<evidence type="ECO:0000313" key="2">
    <source>
        <dbReference type="EMBL" id="KIO09140.1"/>
    </source>
</evidence>
<feature type="domain" description="Tc1-like transposase DDE" evidence="1">
    <location>
        <begin position="33"/>
        <end position="138"/>
    </location>
</feature>
<dbReference type="InterPro" id="IPR036397">
    <property type="entry name" value="RNaseH_sf"/>
</dbReference>
<sequence length="139" mass="15760">KILHKIAAERDEERCGDFQEQIIANFQGDSREFMFVDETSKDEHTWACHYGRAMSGAHAPLSDVFIRGDWYSLVAAMMVDGYIAAEVMEGSYDHDLFCDFITQQLLPAMNPFPAERSVIVLDNCCIHHNEDLEAAVQEA</sequence>
<proteinExistence type="predicted"/>